<evidence type="ECO:0000313" key="3">
    <source>
        <dbReference type="EMBL" id="KGO31945.1"/>
    </source>
</evidence>
<dbReference type="InterPro" id="IPR013762">
    <property type="entry name" value="Integrase-like_cat_sf"/>
</dbReference>
<evidence type="ECO:0000313" key="4">
    <source>
        <dbReference type="Proteomes" id="UP000030023"/>
    </source>
</evidence>
<dbReference type="CDD" id="cd00397">
    <property type="entry name" value="DNA_BRE_C"/>
    <property type="match status" value="1"/>
</dbReference>
<dbReference type="Gene3D" id="1.10.443.10">
    <property type="entry name" value="Intergrase catalytic core"/>
    <property type="match status" value="1"/>
</dbReference>
<sequence>MRITTISVDRLVKKYSTAFGRPTTPHKFRHSLATELIQKTGSETLVASILGQTTTSATRLYTHITANERKNIMESMQ</sequence>
<dbReference type="EMBL" id="AXCV01000148">
    <property type="protein sequence ID" value="KGO31945.1"/>
    <property type="molecule type" value="Genomic_DNA"/>
</dbReference>
<dbReference type="InterPro" id="IPR002104">
    <property type="entry name" value="Integrase_catalytic"/>
</dbReference>
<comment type="caution">
    <text evidence="3">The sequence shown here is derived from an EMBL/GenBank/DDBJ whole genome shotgun (WGS) entry which is preliminary data.</text>
</comment>
<reference evidence="3 4" key="1">
    <citation type="journal article" date="2014" name="Antonie Van Leeuwenhoek">
        <title>Oenococcus alcoholitolerans sp. nov., a lactic acid bacteria isolated from cachaca and ethanol fermentation processes.</title>
        <authorList>
            <person name="Badotti F."/>
            <person name="Moreira A.P."/>
            <person name="Tonon L.A."/>
            <person name="de Lucena B.T."/>
            <person name="Gomes Fde C."/>
            <person name="Kruger R."/>
            <person name="Thompson C.C."/>
            <person name="de Morais M.A.Jr."/>
            <person name="Rosa C.A."/>
            <person name="Thompson F.L."/>
        </authorList>
    </citation>
    <scope>NUCLEOTIDE SEQUENCE [LARGE SCALE GENOMIC DNA]</scope>
    <source>
        <strain evidence="3 4">UFRJ-M7.2.18</strain>
    </source>
</reference>
<dbReference type="Proteomes" id="UP000030023">
    <property type="component" value="Unassembled WGS sequence"/>
</dbReference>
<dbReference type="InterPro" id="IPR011010">
    <property type="entry name" value="DNA_brk_join_enz"/>
</dbReference>
<keyword evidence="4" id="KW-1185">Reference proteome</keyword>
<name>A0ABR4XR52_9LACO</name>
<evidence type="ECO:0000256" key="1">
    <source>
        <dbReference type="ARBA" id="ARBA00023172"/>
    </source>
</evidence>
<dbReference type="SUPFAM" id="SSF56349">
    <property type="entry name" value="DNA breaking-rejoining enzymes"/>
    <property type="match status" value="1"/>
</dbReference>
<dbReference type="PROSITE" id="PS51898">
    <property type="entry name" value="TYR_RECOMBINASE"/>
    <property type="match status" value="1"/>
</dbReference>
<keyword evidence="1" id="KW-0233">DNA recombination</keyword>
<gene>
    <name evidence="3" type="ORF">Q757_04030</name>
</gene>
<proteinExistence type="predicted"/>
<evidence type="ECO:0000259" key="2">
    <source>
        <dbReference type="PROSITE" id="PS51898"/>
    </source>
</evidence>
<organism evidence="3 4">
    <name type="scientific">Oenococcus alcoholitolerans</name>
    <dbReference type="NCBI Taxonomy" id="931074"/>
    <lineage>
        <taxon>Bacteria</taxon>
        <taxon>Bacillati</taxon>
        <taxon>Bacillota</taxon>
        <taxon>Bacilli</taxon>
        <taxon>Lactobacillales</taxon>
        <taxon>Lactobacillaceae</taxon>
        <taxon>Oenococcus</taxon>
    </lineage>
</organism>
<protein>
    <recommendedName>
        <fullName evidence="2">Tyr recombinase domain-containing protein</fullName>
    </recommendedName>
</protein>
<accession>A0ABR4XR52</accession>
<dbReference type="Pfam" id="PF00589">
    <property type="entry name" value="Phage_integrase"/>
    <property type="match status" value="1"/>
</dbReference>
<feature type="domain" description="Tyr recombinase" evidence="2">
    <location>
        <begin position="1"/>
        <end position="74"/>
    </location>
</feature>